<evidence type="ECO:0000256" key="1">
    <source>
        <dbReference type="SAM" id="Coils"/>
    </source>
</evidence>
<sequence length="376" mass="39121">MPIPLVIGIAAGLVGAGKTSKALYDNKKSSEANATAQGIAKRAERNLERSREQCQESLATLGAKKAETFTGDITSFITTFEKIKNIDFQHSGDLGNLTAKGFSNVVLAELKQELSFVIDSGLGVGGGALGGALTAFGAYNGTMMFATASTGAAISTFSGIAATNATLAWLGGGTLATGGMGVAGGVLALQALAAGPGLLIAGWYMGSKAKTKLNDAHSNIAKAKEFAADIDKAVALTNGIRAVADKATTIISTLCKHLSLSLNKLEAVIETQGTDFSQYNDAAKMIVLRNVKILQVLKVAIDTPILDKEGRLYGSADANLAKINSSIADGFSKIENEPDSQLDIRHYRIALLAQLVALKNYKAGLQPQLTLKNDLS</sequence>
<organism evidence="2 3">
    <name type="scientific">Psychrobacter fozii</name>
    <dbReference type="NCBI Taxonomy" id="198480"/>
    <lineage>
        <taxon>Bacteria</taxon>
        <taxon>Pseudomonadati</taxon>
        <taxon>Pseudomonadota</taxon>
        <taxon>Gammaproteobacteria</taxon>
        <taxon>Moraxellales</taxon>
        <taxon>Moraxellaceae</taxon>
        <taxon>Psychrobacter</taxon>
    </lineage>
</organism>
<evidence type="ECO:0000313" key="3">
    <source>
        <dbReference type="Proteomes" id="UP000247746"/>
    </source>
</evidence>
<proteinExistence type="predicted"/>
<protein>
    <submittedName>
        <fullName evidence="2">Uncharacterized protein</fullName>
    </submittedName>
</protein>
<dbReference type="EMBL" id="QJSU01000007">
    <property type="protein sequence ID" value="PYE38518.1"/>
    <property type="molecule type" value="Genomic_DNA"/>
</dbReference>
<dbReference type="AlphaFoldDB" id="A0A2V4V7R8"/>
<dbReference type="OrthoDB" id="6844265at2"/>
<name>A0A2V4V7R8_9GAMM</name>
<dbReference type="Proteomes" id="UP000247746">
    <property type="component" value="Unassembled WGS sequence"/>
</dbReference>
<keyword evidence="3" id="KW-1185">Reference proteome</keyword>
<evidence type="ECO:0000313" key="2">
    <source>
        <dbReference type="EMBL" id="PYE38518.1"/>
    </source>
</evidence>
<reference evidence="2 3" key="1">
    <citation type="submission" date="2018-06" db="EMBL/GenBank/DDBJ databases">
        <title>Genomic Encyclopedia of Type Strains, Phase III (KMG-III): the genomes of soil and plant-associated and newly described type strains.</title>
        <authorList>
            <person name="Whitman W."/>
        </authorList>
    </citation>
    <scope>NUCLEOTIDE SEQUENCE [LARGE SCALE GENOMIC DNA]</scope>
    <source>
        <strain evidence="2 3">CECT 5889</strain>
    </source>
</reference>
<gene>
    <name evidence="2" type="ORF">DFP82_107141</name>
</gene>
<comment type="caution">
    <text evidence="2">The sequence shown here is derived from an EMBL/GenBank/DDBJ whole genome shotgun (WGS) entry which is preliminary data.</text>
</comment>
<keyword evidence="1" id="KW-0175">Coiled coil</keyword>
<accession>A0A2V4V7R8</accession>
<dbReference type="RefSeq" id="WP_110923664.1">
    <property type="nucleotide sequence ID" value="NZ_QJSU01000007.1"/>
</dbReference>
<feature type="coiled-coil region" evidence="1">
    <location>
        <begin position="33"/>
        <end position="60"/>
    </location>
</feature>